<dbReference type="Proteomes" id="UP000320390">
    <property type="component" value="Chromosome"/>
</dbReference>
<gene>
    <name evidence="3" type="primary">dprE1_2</name>
    <name evidence="3" type="ORF">Poly30_51870</name>
</gene>
<keyword evidence="3" id="KW-0560">Oxidoreductase</keyword>
<dbReference type="AlphaFoldDB" id="A0A518EZX5"/>
<reference evidence="3 4" key="1">
    <citation type="submission" date="2019-02" db="EMBL/GenBank/DDBJ databases">
        <title>Deep-cultivation of Planctomycetes and their phenomic and genomic characterization uncovers novel biology.</title>
        <authorList>
            <person name="Wiegand S."/>
            <person name="Jogler M."/>
            <person name="Boedeker C."/>
            <person name="Pinto D."/>
            <person name="Vollmers J."/>
            <person name="Rivas-Marin E."/>
            <person name="Kohn T."/>
            <person name="Peeters S.H."/>
            <person name="Heuer A."/>
            <person name="Rast P."/>
            <person name="Oberbeckmann S."/>
            <person name="Bunk B."/>
            <person name="Jeske O."/>
            <person name="Meyerdierks A."/>
            <person name="Storesund J.E."/>
            <person name="Kallscheuer N."/>
            <person name="Luecker S."/>
            <person name="Lage O.M."/>
            <person name="Pohl T."/>
            <person name="Merkel B.J."/>
            <person name="Hornburger P."/>
            <person name="Mueller R.-W."/>
            <person name="Bruemmer F."/>
            <person name="Labrenz M."/>
            <person name="Spormann A.M."/>
            <person name="Op den Camp H."/>
            <person name="Overmann J."/>
            <person name="Amann R."/>
            <person name="Jetten M.S.M."/>
            <person name="Mascher T."/>
            <person name="Medema M.H."/>
            <person name="Devos D.P."/>
            <person name="Kaster A.-K."/>
            <person name="Ovreas L."/>
            <person name="Rohde M."/>
            <person name="Galperin M.Y."/>
            <person name="Jogler C."/>
        </authorList>
    </citation>
    <scope>NUCLEOTIDE SEQUENCE [LARGE SCALE GENOMIC DNA]</scope>
    <source>
        <strain evidence="3 4">Poly30</strain>
    </source>
</reference>
<dbReference type="InterPro" id="IPR016169">
    <property type="entry name" value="FAD-bd_PCMH_sub2"/>
</dbReference>
<dbReference type="PANTHER" id="PTHR43762">
    <property type="entry name" value="L-GULONOLACTONE OXIDASE"/>
    <property type="match status" value="1"/>
</dbReference>
<dbReference type="SUPFAM" id="SSF56176">
    <property type="entry name" value="FAD-binding/transporter-associated domain-like"/>
    <property type="match status" value="1"/>
</dbReference>
<name>A0A518EZX5_9BACT</name>
<sequence>MEVATAAEELAPGAVEDALGNSAGGQGSLPRGAGRSYGDTAVNGGGRSLSTGRLGRILAWDQERGEIEAEAGVTLGQLCDRVAAAGWIVPCCPGTARVTLGGMVASDVHGKNHAHTGTLGEHVLGLTLVRSDVGSIRCSPTEHPELFRATLGGLGLTGVIESVRLRLLPLAGDRVSVERIRCRSLESVLALLRQHDRYDYGLAWVDSFSIKPAKVNSASARCLVLRATVVPGHGQGSGAGPRALRMTGALARFTPPFLFRRATMRLVNRAYFSAPTGSAATRPLGSFLFPQDEAHDTNHLYGARGAYAHHSWIPAGEDPAVHELLRRAAQPGAQSLVTVLKAFGGKHRDAPGLLSFTGSGTSIALGFVNEGDRTRRQLDALDAIVLDAGGKLYPAKDARMSAASFARSFPRVQEFARHVDPALSSNFWRRVAPEAVP</sequence>
<evidence type="ECO:0000259" key="2">
    <source>
        <dbReference type="PROSITE" id="PS51387"/>
    </source>
</evidence>
<accession>A0A518EZX5</accession>
<dbReference type="GO" id="GO:0071949">
    <property type="term" value="F:FAD binding"/>
    <property type="evidence" value="ECO:0007669"/>
    <property type="project" value="InterPro"/>
</dbReference>
<proteinExistence type="predicted"/>
<dbReference type="EC" id="1.-.-.-" evidence="3"/>
<dbReference type="GO" id="GO:0003885">
    <property type="term" value="F:D-arabinono-1,4-lactone oxidase activity"/>
    <property type="evidence" value="ECO:0007669"/>
    <property type="project" value="TreeGrafter"/>
</dbReference>
<evidence type="ECO:0000256" key="1">
    <source>
        <dbReference type="SAM" id="MobiDB-lite"/>
    </source>
</evidence>
<dbReference type="InterPro" id="IPR036318">
    <property type="entry name" value="FAD-bd_PCMH-like_sf"/>
</dbReference>
<organism evidence="3 4">
    <name type="scientific">Saltatorellus ferox</name>
    <dbReference type="NCBI Taxonomy" id="2528018"/>
    <lineage>
        <taxon>Bacteria</taxon>
        <taxon>Pseudomonadati</taxon>
        <taxon>Planctomycetota</taxon>
        <taxon>Planctomycetia</taxon>
        <taxon>Planctomycetia incertae sedis</taxon>
        <taxon>Saltatorellus</taxon>
    </lineage>
</organism>
<dbReference type="PANTHER" id="PTHR43762:SF1">
    <property type="entry name" value="D-ARABINONO-1,4-LACTONE OXIDASE"/>
    <property type="match status" value="1"/>
</dbReference>
<protein>
    <submittedName>
        <fullName evidence="3">Putative decaprenylphosphoryl-beta-D-ribose oxidase</fullName>
        <ecNumber evidence="3">1.-.-.-</ecNumber>
    </submittedName>
</protein>
<evidence type="ECO:0000313" key="4">
    <source>
        <dbReference type="Proteomes" id="UP000320390"/>
    </source>
</evidence>
<dbReference type="PROSITE" id="PS51387">
    <property type="entry name" value="FAD_PCMH"/>
    <property type="match status" value="1"/>
</dbReference>
<feature type="domain" description="FAD-binding PCMH-type" evidence="2">
    <location>
        <begin position="2"/>
        <end position="170"/>
    </location>
</feature>
<dbReference type="EMBL" id="CP036434">
    <property type="protein sequence ID" value="QDV09629.1"/>
    <property type="molecule type" value="Genomic_DNA"/>
</dbReference>
<keyword evidence="4" id="KW-1185">Reference proteome</keyword>
<dbReference type="InterPro" id="IPR016166">
    <property type="entry name" value="FAD-bd_PCMH"/>
</dbReference>
<dbReference type="RefSeq" id="WP_419190660.1">
    <property type="nucleotide sequence ID" value="NZ_CP036434.1"/>
</dbReference>
<dbReference type="InterPro" id="IPR006094">
    <property type="entry name" value="Oxid_FAD_bind_N"/>
</dbReference>
<dbReference type="Pfam" id="PF01565">
    <property type="entry name" value="FAD_binding_4"/>
    <property type="match status" value="1"/>
</dbReference>
<evidence type="ECO:0000313" key="3">
    <source>
        <dbReference type="EMBL" id="QDV09629.1"/>
    </source>
</evidence>
<dbReference type="InterPro" id="IPR010031">
    <property type="entry name" value="FAD_lactone_oxidase-like"/>
</dbReference>
<dbReference type="Gene3D" id="3.30.465.10">
    <property type="match status" value="1"/>
</dbReference>
<feature type="region of interest" description="Disordered" evidence="1">
    <location>
        <begin position="15"/>
        <end position="45"/>
    </location>
</feature>